<keyword evidence="10" id="KW-0732">Signal</keyword>
<feature type="chain" id="PRO_5027878615" description="Selenoprotein O" evidence="10">
    <location>
        <begin position="17"/>
        <end position="371"/>
    </location>
</feature>
<evidence type="ECO:0000256" key="5">
    <source>
        <dbReference type="ARBA" id="ARBA00022723"/>
    </source>
</evidence>
<name>A0A6P8DYI7_PUNGR</name>
<evidence type="ECO:0000256" key="10">
    <source>
        <dbReference type="SAM" id="SignalP"/>
    </source>
</evidence>
<organism evidence="11 12">
    <name type="scientific">Punica granatum</name>
    <name type="common">Pomegranate</name>
    <dbReference type="NCBI Taxonomy" id="22663"/>
    <lineage>
        <taxon>Eukaryota</taxon>
        <taxon>Viridiplantae</taxon>
        <taxon>Streptophyta</taxon>
        <taxon>Embryophyta</taxon>
        <taxon>Tracheophyta</taxon>
        <taxon>Spermatophyta</taxon>
        <taxon>Magnoliopsida</taxon>
        <taxon>eudicotyledons</taxon>
        <taxon>Gunneridae</taxon>
        <taxon>Pentapetalae</taxon>
        <taxon>rosids</taxon>
        <taxon>malvids</taxon>
        <taxon>Myrtales</taxon>
        <taxon>Lythraceae</taxon>
        <taxon>Punica</taxon>
    </lineage>
</organism>
<comment type="cofactor">
    <cofactor evidence="1">
        <name>Mg(2+)</name>
        <dbReference type="ChEBI" id="CHEBI:18420"/>
    </cofactor>
</comment>
<evidence type="ECO:0000313" key="12">
    <source>
        <dbReference type="RefSeq" id="XP_031400675.1"/>
    </source>
</evidence>
<keyword evidence="8" id="KW-0460">Magnesium</keyword>
<sequence>MIVLFLSVIACRVAQSFLRFGSYQIHASRGKEDLEIVRALADYAIRHHFPHIENMTTSESLSFNTGSNDQDVVDLTSNKYAAWVVEIAERTASMIVKWQGVGFTHGVLITDNMSILGLTIDYGPFGFLDAFDPTYTPNTTDLPGRRYCFANQPDIGLWNIAQFVSTLSAAQLINDKEMNYALERYGTKFMDEYQAIMTRKLGLPKYNKQLISKLLNNMAVDKVDYTNFFRLLSNIKADPKIPEEELLVPLKSVLLDIGKERKEARISWVKTYIQELASSGILDEERKASMDLVNPKYVLRYLCQSAIDAAEQGDFGEVRTLLKLISRPYDEQPEMQKYARLPPAWAYRPGLVPREFKKKKTLLGVTTLIVR</sequence>
<keyword evidence="6" id="KW-0547">Nucleotide-binding</keyword>
<reference evidence="12" key="2">
    <citation type="submission" date="2025-08" db="UniProtKB">
        <authorList>
            <consortium name="RefSeq"/>
        </authorList>
    </citation>
    <scope>IDENTIFICATION</scope>
    <source>
        <tissue evidence="12">Leaf</tissue>
    </source>
</reference>
<comment type="similarity">
    <text evidence="2">Belongs to the SELO family.</text>
</comment>
<evidence type="ECO:0000256" key="7">
    <source>
        <dbReference type="ARBA" id="ARBA00022840"/>
    </source>
</evidence>
<dbReference type="PANTHER" id="PTHR32057:SF14">
    <property type="entry name" value="PROTEIN ADENYLYLTRANSFERASE SELO, MITOCHONDRIAL"/>
    <property type="match status" value="1"/>
</dbReference>
<dbReference type="AlphaFoldDB" id="A0A6P8DYI7"/>
<dbReference type="GeneID" id="116210772"/>
<feature type="signal peptide" evidence="10">
    <location>
        <begin position="1"/>
        <end position="16"/>
    </location>
</feature>
<proteinExistence type="inferred from homology"/>
<reference evidence="11" key="1">
    <citation type="journal article" date="2020" name="Plant Biotechnol. J.">
        <title>The pomegranate (Punica granatum L.) draft genome dissects genetic divergence between soft- and hard-seeded cultivars.</title>
        <authorList>
            <person name="Luo X."/>
            <person name="Li H."/>
            <person name="Wu Z."/>
            <person name="Yao W."/>
            <person name="Zhao P."/>
            <person name="Cao D."/>
            <person name="Yu H."/>
            <person name="Li K."/>
            <person name="Poudel K."/>
            <person name="Zhao D."/>
            <person name="Zhang F."/>
            <person name="Xia X."/>
            <person name="Chen L."/>
            <person name="Wang Q."/>
            <person name="Jing D."/>
            <person name="Cao S."/>
        </authorList>
    </citation>
    <scope>NUCLEOTIDE SEQUENCE [LARGE SCALE GENOMIC DNA]</scope>
    <source>
        <strain evidence="11">cv. Tunisia</strain>
    </source>
</reference>
<dbReference type="GO" id="GO:0005524">
    <property type="term" value="F:ATP binding"/>
    <property type="evidence" value="ECO:0007669"/>
    <property type="project" value="UniProtKB-KW"/>
</dbReference>
<evidence type="ECO:0000256" key="2">
    <source>
        <dbReference type="ARBA" id="ARBA00009747"/>
    </source>
</evidence>
<dbReference type="InterPro" id="IPR003846">
    <property type="entry name" value="SelO"/>
</dbReference>
<evidence type="ECO:0000256" key="3">
    <source>
        <dbReference type="ARBA" id="ARBA00022679"/>
    </source>
</evidence>
<evidence type="ECO:0000256" key="8">
    <source>
        <dbReference type="ARBA" id="ARBA00022842"/>
    </source>
</evidence>
<dbReference type="GO" id="GO:0009534">
    <property type="term" value="C:chloroplast thylakoid"/>
    <property type="evidence" value="ECO:0007669"/>
    <property type="project" value="TreeGrafter"/>
</dbReference>
<dbReference type="OrthoDB" id="10254721at2759"/>
<keyword evidence="7" id="KW-0067">ATP-binding</keyword>
<evidence type="ECO:0000256" key="9">
    <source>
        <dbReference type="ARBA" id="ARBA00031547"/>
    </source>
</evidence>
<keyword evidence="11" id="KW-1185">Reference proteome</keyword>
<dbReference type="RefSeq" id="XP_031400675.1">
    <property type="nucleotide sequence ID" value="XM_031544815.1"/>
</dbReference>
<evidence type="ECO:0000256" key="6">
    <source>
        <dbReference type="ARBA" id="ARBA00022741"/>
    </source>
</evidence>
<evidence type="ECO:0000313" key="11">
    <source>
        <dbReference type="Proteomes" id="UP000515151"/>
    </source>
</evidence>
<accession>A0A6P8DYI7</accession>
<dbReference type="Pfam" id="PF02696">
    <property type="entry name" value="SelO"/>
    <property type="match status" value="1"/>
</dbReference>
<dbReference type="PANTHER" id="PTHR32057">
    <property type="entry name" value="PROTEIN ADENYLYLTRANSFERASE SELO, MITOCHONDRIAL"/>
    <property type="match status" value="1"/>
</dbReference>
<dbReference type="GO" id="GO:0070733">
    <property type="term" value="F:AMPylase activity"/>
    <property type="evidence" value="ECO:0007669"/>
    <property type="project" value="TreeGrafter"/>
</dbReference>
<dbReference type="GO" id="GO:0046872">
    <property type="term" value="F:metal ion binding"/>
    <property type="evidence" value="ECO:0007669"/>
    <property type="project" value="UniProtKB-KW"/>
</dbReference>
<evidence type="ECO:0000256" key="1">
    <source>
        <dbReference type="ARBA" id="ARBA00001946"/>
    </source>
</evidence>
<keyword evidence="3" id="KW-0808">Transferase</keyword>
<evidence type="ECO:0000256" key="4">
    <source>
        <dbReference type="ARBA" id="ARBA00022695"/>
    </source>
</evidence>
<gene>
    <name evidence="12" type="primary">LOC116210772</name>
</gene>
<protein>
    <recommendedName>
        <fullName evidence="9">Selenoprotein O</fullName>
    </recommendedName>
</protein>
<keyword evidence="5" id="KW-0479">Metal-binding</keyword>
<keyword evidence="4" id="KW-0548">Nucleotidyltransferase</keyword>
<dbReference type="Proteomes" id="UP000515151">
    <property type="component" value="Chromosome 6"/>
</dbReference>